<protein>
    <submittedName>
        <fullName evidence="4">ABC transporter substrate-binding protein</fullName>
    </submittedName>
</protein>
<dbReference type="Pfam" id="PF13416">
    <property type="entry name" value="SBP_bac_8"/>
    <property type="match status" value="1"/>
</dbReference>
<dbReference type="PRINTS" id="PR00909">
    <property type="entry name" value="SPERMDNBNDNG"/>
</dbReference>
<dbReference type="GO" id="GO:0015888">
    <property type="term" value="P:thiamine transport"/>
    <property type="evidence" value="ECO:0007669"/>
    <property type="project" value="TreeGrafter"/>
</dbReference>
<name>A0A370L2G3_9HYPH</name>
<gene>
    <name evidence="4" type="ORF">DWE98_18400</name>
</gene>
<sequence length="353" mass="38471">MRRVFGAAIAALLTLGALGPASAQQQSDVTLRVASAGGPFTEAVRRNVADRFTRKTGIKVQFIDGNNPDHLAKIIASKGRTPPYDVAITDKATQDSAIANGLLLKLDPELVPHLSELVDGVRHKEGYGPQFLLVDRGIVYNAEKFKEAGIPEPTSWLDLWNPKLAGKISIPDIAQANGPGFLIQINRVVGGNETDLEKGIRKIAELKVHSYYSSTVQVEALLPTGELWAANMPNGRAWALIDKGLPLKFVVPKEGSVGNPTTIDVVGGTKYPREAQLFVDAALSPLAQLGLSYDVPYGPTNKLLEPILAADPDHSRKFPWTQDQLAKIHAPDWASYVARQNETLDLWNRLIRR</sequence>
<reference evidence="5" key="1">
    <citation type="submission" date="2018-07" db="EMBL/GenBank/DDBJ databases">
        <authorList>
            <person name="Safronova V.I."/>
            <person name="Chirak E.R."/>
            <person name="Sazanova A.L."/>
        </authorList>
    </citation>
    <scope>NUCLEOTIDE SEQUENCE [LARGE SCALE GENOMIC DNA]</scope>
    <source>
        <strain evidence="5">RCAM04685</strain>
    </source>
</reference>
<dbReference type="Proteomes" id="UP000255207">
    <property type="component" value="Unassembled WGS sequence"/>
</dbReference>
<dbReference type="GO" id="GO:0030976">
    <property type="term" value="F:thiamine pyrophosphate binding"/>
    <property type="evidence" value="ECO:0007669"/>
    <property type="project" value="TreeGrafter"/>
</dbReference>
<feature type="signal peptide" evidence="3">
    <location>
        <begin position="1"/>
        <end position="23"/>
    </location>
</feature>
<keyword evidence="5" id="KW-1185">Reference proteome</keyword>
<dbReference type="CDD" id="cd13589">
    <property type="entry name" value="PBP2_polyamine_RpCGA009"/>
    <property type="match status" value="1"/>
</dbReference>
<dbReference type="GO" id="GO:0019808">
    <property type="term" value="F:polyamine binding"/>
    <property type="evidence" value="ECO:0007669"/>
    <property type="project" value="InterPro"/>
</dbReference>
<dbReference type="InterPro" id="IPR006059">
    <property type="entry name" value="SBP"/>
</dbReference>
<dbReference type="OrthoDB" id="9766989at2"/>
<dbReference type="EMBL" id="QQTP01000010">
    <property type="protein sequence ID" value="RDJ22425.1"/>
    <property type="molecule type" value="Genomic_DNA"/>
</dbReference>
<dbReference type="SUPFAM" id="SSF53850">
    <property type="entry name" value="Periplasmic binding protein-like II"/>
    <property type="match status" value="1"/>
</dbReference>
<evidence type="ECO:0000313" key="4">
    <source>
        <dbReference type="EMBL" id="RDJ22425.1"/>
    </source>
</evidence>
<dbReference type="RefSeq" id="WP_114830755.1">
    <property type="nucleotide sequence ID" value="NZ_QQTO01000005.1"/>
</dbReference>
<dbReference type="PANTHER" id="PTHR30006">
    <property type="entry name" value="THIAMINE-BINDING PERIPLASMIC PROTEIN-RELATED"/>
    <property type="match status" value="1"/>
</dbReference>
<organism evidence="4 5">
    <name type="scientific">Bosea caraganae</name>
    <dbReference type="NCBI Taxonomy" id="2763117"/>
    <lineage>
        <taxon>Bacteria</taxon>
        <taxon>Pseudomonadati</taxon>
        <taxon>Pseudomonadota</taxon>
        <taxon>Alphaproteobacteria</taxon>
        <taxon>Hyphomicrobiales</taxon>
        <taxon>Boseaceae</taxon>
        <taxon>Bosea</taxon>
    </lineage>
</organism>
<accession>A0A370L2G3</accession>
<proteinExistence type="predicted"/>
<dbReference type="GO" id="GO:0030288">
    <property type="term" value="C:outer membrane-bounded periplasmic space"/>
    <property type="evidence" value="ECO:0007669"/>
    <property type="project" value="TreeGrafter"/>
</dbReference>
<evidence type="ECO:0000313" key="5">
    <source>
        <dbReference type="Proteomes" id="UP000255207"/>
    </source>
</evidence>
<keyword evidence="1 3" id="KW-0732">Signal</keyword>
<feature type="chain" id="PRO_5030068290" evidence="3">
    <location>
        <begin position="24"/>
        <end position="353"/>
    </location>
</feature>
<dbReference type="Gene3D" id="3.40.190.10">
    <property type="entry name" value="Periplasmic binding protein-like II"/>
    <property type="match status" value="2"/>
</dbReference>
<dbReference type="AlphaFoldDB" id="A0A370L2G3"/>
<dbReference type="InterPro" id="IPR001188">
    <property type="entry name" value="Sperm_putr-bd"/>
</dbReference>
<comment type="caution">
    <text evidence="4">The sequence shown here is derived from an EMBL/GenBank/DDBJ whole genome shotgun (WGS) entry which is preliminary data.</text>
</comment>
<dbReference type="PANTHER" id="PTHR30006:SF2">
    <property type="entry name" value="ABC TRANSPORTER SUBSTRATE-BINDING PROTEIN"/>
    <property type="match status" value="1"/>
</dbReference>
<evidence type="ECO:0000256" key="1">
    <source>
        <dbReference type="ARBA" id="ARBA00022729"/>
    </source>
</evidence>
<evidence type="ECO:0000256" key="2">
    <source>
        <dbReference type="ARBA" id="ARBA00022764"/>
    </source>
</evidence>
<dbReference type="GO" id="GO:0030975">
    <property type="term" value="F:thiamine binding"/>
    <property type="evidence" value="ECO:0007669"/>
    <property type="project" value="TreeGrafter"/>
</dbReference>
<dbReference type="GO" id="GO:0015846">
    <property type="term" value="P:polyamine transport"/>
    <property type="evidence" value="ECO:0007669"/>
    <property type="project" value="InterPro"/>
</dbReference>
<keyword evidence="2" id="KW-0574">Periplasm</keyword>
<evidence type="ECO:0000256" key="3">
    <source>
        <dbReference type="SAM" id="SignalP"/>
    </source>
</evidence>